<evidence type="ECO:0000313" key="1">
    <source>
        <dbReference type="EMBL" id="DAD96795.1"/>
    </source>
</evidence>
<sequence>MLGRYKQLKESLDNIRRIVDDMLEIDADTWSRINKNKTALDELKKGLENIHDWMTDIDEIQMLQTGAIDELRDNVALILDHLGVEVVQPSDKPTIKKKGSK</sequence>
<protein>
    <submittedName>
        <fullName evidence="1">Uncharacterized protein</fullName>
    </submittedName>
</protein>
<dbReference type="EMBL" id="BK015224">
    <property type="protein sequence ID" value="DAD96795.1"/>
    <property type="molecule type" value="Genomic_DNA"/>
</dbReference>
<organism evidence="1">
    <name type="scientific">Podoviridae sp. ctdDI2</name>
    <dbReference type="NCBI Taxonomy" id="2826567"/>
    <lineage>
        <taxon>Viruses</taxon>
        <taxon>Duplodnaviria</taxon>
        <taxon>Heunggongvirae</taxon>
        <taxon>Uroviricota</taxon>
        <taxon>Caudoviricetes</taxon>
    </lineage>
</organism>
<accession>A0A8S5NRY0</accession>
<proteinExistence type="predicted"/>
<name>A0A8S5NRY0_9CAUD</name>
<reference evidence="1" key="1">
    <citation type="journal article" date="2021" name="Proc. Natl. Acad. Sci. U.S.A.">
        <title>A Catalog of Tens of Thousands of Viruses from Human Metagenomes Reveals Hidden Associations with Chronic Diseases.</title>
        <authorList>
            <person name="Tisza M.J."/>
            <person name="Buck C.B."/>
        </authorList>
    </citation>
    <scope>NUCLEOTIDE SEQUENCE</scope>
    <source>
        <strain evidence="1">CtdDI2</strain>
    </source>
</reference>